<dbReference type="InterPro" id="IPR001054">
    <property type="entry name" value="A/G_cyclase"/>
</dbReference>
<name>I3CDQ0_9GAMM</name>
<feature type="transmembrane region" description="Helical" evidence="1">
    <location>
        <begin position="338"/>
        <end position="356"/>
    </location>
</feature>
<dbReference type="AlphaFoldDB" id="I3CDQ0"/>
<dbReference type="PANTHER" id="PTHR43081:SF1">
    <property type="entry name" value="ADENYLATE CYCLASE, TERMINAL-DIFFERENTIATION SPECIFIC"/>
    <property type="match status" value="1"/>
</dbReference>
<dbReference type="eggNOG" id="COG4252">
    <property type="taxonomic scope" value="Bacteria"/>
</dbReference>
<dbReference type="eggNOG" id="COG2114">
    <property type="taxonomic scope" value="Bacteria"/>
</dbReference>
<keyword evidence="1" id="KW-1133">Transmembrane helix</keyword>
<dbReference type="Pfam" id="PF05226">
    <property type="entry name" value="CHASE2"/>
    <property type="match status" value="1"/>
</dbReference>
<evidence type="ECO:0000259" key="2">
    <source>
        <dbReference type="PROSITE" id="PS50125"/>
    </source>
</evidence>
<dbReference type="InterPro" id="IPR050697">
    <property type="entry name" value="Adenylyl/Guanylyl_Cyclase_3/4"/>
</dbReference>
<dbReference type="SMART" id="SM01080">
    <property type="entry name" value="CHASE2"/>
    <property type="match status" value="1"/>
</dbReference>
<dbReference type="Proteomes" id="UP000005744">
    <property type="component" value="Unassembled WGS sequence"/>
</dbReference>
<dbReference type="InterPro" id="IPR007890">
    <property type="entry name" value="CHASE2"/>
</dbReference>
<dbReference type="InterPro" id="IPR029787">
    <property type="entry name" value="Nucleotide_cyclase"/>
</dbReference>
<evidence type="ECO:0000256" key="1">
    <source>
        <dbReference type="SAM" id="Phobius"/>
    </source>
</evidence>
<organism evidence="3 4">
    <name type="scientific">Beggiatoa alba B18LD</name>
    <dbReference type="NCBI Taxonomy" id="395493"/>
    <lineage>
        <taxon>Bacteria</taxon>
        <taxon>Pseudomonadati</taxon>
        <taxon>Pseudomonadota</taxon>
        <taxon>Gammaproteobacteria</taxon>
        <taxon>Thiotrichales</taxon>
        <taxon>Thiotrichaceae</taxon>
        <taxon>Beggiatoa</taxon>
    </lineage>
</organism>
<dbReference type="Pfam" id="PF00211">
    <property type="entry name" value="Guanylate_cyc"/>
    <property type="match status" value="1"/>
</dbReference>
<gene>
    <name evidence="3" type="ORF">BegalDRAFT_0832</name>
</gene>
<feature type="domain" description="Guanylate cyclase" evidence="2">
    <location>
        <begin position="454"/>
        <end position="592"/>
    </location>
</feature>
<reference evidence="3 4" key="1">
    <citation type="submission" date="2011-11" db="EMBL/GenBank/DDBJ databases">
        <title>Improved High-Quality Draft sequence of Beggiatoa alba B18lD.</title>
        <authorList>
            <consortium name="US DOE Joint Genome Institute"/>
            <person name="Lucas S."/>
            <person name="Han J."/>
            <person name="Lapidus A."/>
            <person name="Cheng J.-F."/>
            <person name="Goodwin L."/>
            <person name="Pitluck S."/>
            <person name="Peters L."/>
            <person name="Mikhailova N."/>
            <person name="Held B."/>
            <person name="Detter J.C."/>
            <person name="Han C."/>
            <person name="Tapia R."/>
            <person name="Land M."/>
            <person name="Hauser L."/>
            <person name="Kyrpides N."/>
            <person name="Ivanova N."/>
            <person name="Pagani I."/>
            <person name="Samuel K."/>
            <person name="Teske A."/>
            <person name="Mueller J."/>
            <person name="Woyke T."/>
        </authorList>
    </citation>
    <scope>NUCLEOTIDE SEQUENCE [LARGE SCALE GENOMIC DNA]</scope>
    <source>
        <strain evidence="3 4">B18LD</strain>
    </source>
</reference>
<sequence length="663" mass="75577">MITNLNTLTKRPLLTTVLIGHAVFLLLLVVRFAGGLQALELYYYDFMLWTRATINKTAEKPADPRITIVWLTDDDQRNWGWPIPDKQLADALSIIIEEQPRVLGLDIYRDLPVPYEKGIDYERLQTLFKDNKNIIAIKKYKNEQGVHVDPPPILRNTDQVAFNDLPIDSGGIVRRGLLYLVDEAGELHEAFSMKLARYYLAKQGIYTEGDPDDPSVLMINGTRLVPLSPNYGGYVDGDTLGWQIMLTYPFALAQFNSMSLADVLNHQFSPHFFTDKIVIIGVRAEATPDFLFPAYSRFIDGDQRVPGALIHGYITSQLLQMALHESPPLSSWTEWQEIIWIWIWTVTGSLFCLWTYGHSKVSLSLISGSILLMLITYICFVYFIWVLLVAPLLGWIFGHFTMFRYLSQREKENRDMLMQIFSKHVSKDVAEAIWRQREHYLSAGRLVTQRLTATVLFTDLQNFTTVSERMEPQALMDWLNQYMEAMVKVVEKHDGQVNKFIGDAIMAVFGVPFPRESTDEIAQDAINAVECALEMREEIETLRKKWQEDGLPQIRMRVGIFTGPLVAGSLGAVDRQEYTVIGDTVNTASRLESFDKSIDADSACRILIGESTLNYLNHLFETECVDAVHLKGKEMMITVYRVIGRVNSLSIEKSQQDKLTNAS</sequence>
<protein>
    <submittedName>
        <fullName evidence="3">Putative transmembrane sensor domain protein</fullName>
    </submittedName>
</protein>
<dbReference type="GO" id="GO:0009190">
    <property type="term" value="P:cyclic nucleotide biosynthetic process"/>
    <property type="evidence" value="ECO:0007669"/>
    <property type="project" value="InterPro"/>
</dbReference>
<dbReference type="GO" id="GO:0004016">
    <property type="term" value="F:adenylate cyclase activity"/>
    <property type="evidence" value="ECO:0007669"/>
    <property type="project" value="UniProtKB-ARBA"/>
</dbReference>
<dbReference type="RefSeq" id="WP_002683961.1">
    <property type="nucleotide sequence ID" value="NZ_JH600070.1"/>
</dbReference>
<dbReference type="SUPFAM" id="SSF55073">
    <property type="entry name" value="Nucleotide cyclase"/>
    <property type="match status" value="1"/>
</dbReference>
<dbReference type="SMART" id="SM00044">
    <property type="entry name" value="CYCc"/>
    <property type="match status" value="1"/>
</dbReference>
<dbReference type="HOGENOM" id="CLU_000445_85_1_6"/>
<accession>I3CDQ0</accession>
<keyword evidence="1 3" id="KW-0812">Transmembrane</keyword>
<keyword evidence="1" id="KW-0472">Membrane</keyword>
<evidence type="ECO:0000313" key="3">
    <source>
        <dbReference type="EMBL" id="EIJ41743.1"/>
    </source>
</evidence>
<dbReference type="STRING" id="395493.BegalDRAFT_0832"/>
<dbReference type="Gene3D" id="3.30.70.1230">
    <property type="entry name" value="Nucleotide cyclase"/>
    <property type="match status" value="1"/>
</dbReference>
<proteinExistence type="predicted"/>
<dbReference type="PANTHER" id="PTHR43081">
    <property type="entry name" value="ADENYLATE CYCLASE, TERMINAL-DIFFERENTIATION SPECIFIC-RELATED"/>
    <property type="match status" value="1"/>
</dbReference>
<dbReference type="GO" id="GO:0035556">
    <property type="term" value="P:intracellular signal transduction"/>
    <property type="evidence" value="ECO:0007669"/>
    <property type="project" value="InterPro"/>
</dbReference>
<keyword evidence="4" id="KW-1185">Reference proteome</keyword>
<dbReference type="OrthoDB" id="9806704at2"/>
<feature type="transmembrane region" description="Helical" evidence="1">
    <location>
        <begin position="363"/>
        <end position="383"/>
    </location>
</feature>
<evidence type="ECO:0000313" key="4">
    <source>
        <dbReference type="Proteomes" id="UP000005744"/>
    </source>
</evidence>
<dbReference type="PROSITE" id="PS50125">
    <property type="entry name" value="GUANYLATE_CYCLASE_2"/>
    <property type="match status" value="1"/>
</dbReference>
<dbReference type="CDD" id="cd07302">
    <property type="entry name" value="CHD"/>
    <property type="match status" value="1"/>
</dbReference>
<dbReference type="EMBL" id="JH600070">
    <property type="protein sequence ID" value="EIJ41743.1"/>
    <property type="molecule type" value="Genomic_DNA"/>
</dbReference>